<dbReference type="CDD" id="cd01951">
    <property type="entry name" value="lectin_L-type"/>
    <property type="match status" value="2"/>
</dbReference>
<sequence length="2491" mass="259716">MFHARRKLQRLLSKPQRRRLAAGLQTLERRQLLAAEVLLADSFESGQWAGNWVEDSQNDWFTSSQRSTDGSRSAEIDGWASNATLTTSTPIDLSGYSSTELTFDWLIERGFDGGEYLSLDLSTDGGTSWQTDVRRLNGNVDAENTWHNETVDLSSYTTSQLLVRFRSKVSRSNEDANVDNVKITAVPQTPAFPPSIDYADFSDASELNLVGHAATTPDRLRLTPAESSRIGAAWHHGKQFVSVGFETTFQFQITEPDAGGGADAFAFVIQNTSDTIIGAGGGHSGFHQIPNSLAVEFDTTQGTDESSDSHVSIHTRGTERNSSKQEFSLGSFDTSGFKLNDGNVHTAKIAYTPGTMSVFLDNLASPALTIPLDLDSMLNLDLGSAYVGFTAATGGGWQNHDILNWSFANLTDTTTTIGIEDSASAEGNAGQSGLDFVVKRFGDLSGSHTVDWVTSTGSATAGVDYAAASGQVTFAAGAAEKIITVAIIGDTTEEEHETFEVDILLSQGSAAIVDGQATGTIQNDETSLSVGDATASEGGTDFQFVETYIQSSATGLNATRSLHLSPDGFLYAGASVPPSVRKYHYDTGAFVGLVAEDVNLASSTYRGFVFGPDGDIYVADVMYERVLRFDASTGMSKGAFVTSGLGGLDTPKDLAFGSDLNLYVASANSGEVLRYQGPFAAEPGAFMGVVASAANGGLGSPDALTFGPGGDLYISDGSNDSVLRVDAVTGVVDTFVQPAAGIYDASTAGGLQFGPDRTGDGIPDLYASSYNTDSLLVFDGVDGSLAQELLPTGLGGLYRPTGFVIEPDGNLLVASIGGPDKVLRFAESSKAVFTVTLSKPSAFPVSVDYTTQDQTATTANGDYTTHSGTLTFPPGVTSRTISIQTNDDGSFESDETFKLVLSNPVSASITDSTGVGTIVNDDVVPIYPPTIDYVNFSDVSDLNLVGHATKTTDNRIQLTDAGLRQGSVWHKTKQSVSTSFETQFDFVLDPNAHGLVFVIQNTRPEMLGGGAGFDGIPNSLAVEFDTKMQSNQNDPNDNHVSIQSRGLEHNSADHEFLLGTATSLSDLNDGQSHTAMIRYASGVLSVFVDDLASPILSASVDINELLDLDFGQAWVGFTSGNNRHEILSWQFRPLVDLSTRIGIHDAEILEGDNGTQQLVFQVQRIGTAAAGIHWNTADDSAIAGSDYTAASGSIQFAAGGPDIQQVAVPILGDTSEEAFEDFFVDLSVTSGQVTVVDDRATGTILNDDAVISISDASAVEGDPGFTFSDEFVAPAIDGLWTMSRGLDVGPDGNLYVTVEQGPYPGAVLRYNADTGEFMGAFATHHELDGAKDLEFGPDGNLYVTNNRTDKILRFDGTTGNFIDVFVAAGGALNVPRAIVFGTDNNLYVANANSDEILRYQGPTGPNPGQLIDVFVSAGEGGMDSPTTLTFGPDGTLYVASGAHATYNNSILRFDGATGDFIDAFDASGTSTLALVPTAGLIFGPDLNGDGIGELYASNGDGPAEVLAFDPTTGALLEKVVESGTGGLVDPKGLAFTSEGDLLVVSSGTRNILRYSGSDRAAFTATLSSPIGQTVTVDFSTTNGTAISASDYLSASGTLTFAAGVTNQTILVSSIDDSQFELDETFQVTLDNPNGVAIADDTGVGTLIDNDPMPVNNLPVADDDAYAIAEDGVLSVPVSGVLDGDTDADNDPLTASLVSQASSGVVVLSPDGSFTYTPDANFNGSDSFTYTAFDGIGNSNVATVNLTVSTVNDAPVANSQSVSTKENTPKTVTLSGSDVEGDSLSFAVLAGPTSGNLSGTAPNLIYTPDTGFTGSDSFTFVANDGTADSATATITINVTDNNAPVADPQAIAVNEDSSVAIGLTGSDQDSDPITFQIVAAPLHGTLSGTAPNLAYTPDANYNGNESFTFQVNDGTDDSGLATVSLTVNPINDAPTANAQSVSTAEDSPLGIALSGNDIDGDSLGYILVAGPANGTLVGSGANRTYTPDANFHGEDSFTFKVNDGQVDSPAVTVSIDVTAVNDAPVATADSHPLDQDTTLSVPASGVLGNDVDVDGDSITAVLVTTTGNGSLTLGSDGSFDYTPDPGFVGSDSFSYQVDDGSIAGNTVTVTLTVNAVSVGPNLSHGEVVSVGDSWQTVNLAASYTSMVVIATPRYNSGSGPGVVRIRDAAGSRFQVRVDNVGASAFSGGVHYVVVEEGVYDEAGFKLEAVKYSEDQTSRKSGWLIDTVGYQQSYISPVVVGQVMTANDEDWSVFWASSGSRTSPPSSTALNVGKHVAEDPDTTRASETIGYLVIEATQSGTIEGLPFVAGVGGDSIRGVGNGTYQYSYDAMPNAKTAVLSSAGMDGGDGGWAVLRGNNPVPATSGAISLSIDEDQQRDSERNHTTEQVAYFVIDPPIETASEASIAAPVVFNLSTRTESDVSQNSKDTEDRPILQSVPQKLALAASGPISAILTGRIRAIDSVIADQRESKEHLSDNLLELLAATTSLKHSKS</sequence>
<accession>A0A518HT20</accession>
<keyword evidence="8" id="KW-1185">Reference proteome</keyword>
<feature type="domain" description="Calx-beta" evidence="6">
    <location>
        <begin position="1542"/>
        <end position="1630"/>
    </location>
</feature>
<evidence type="ECO:0000313" key="7">
    <source>
        <dbReference type="EMBL" id="QDV43978.1"/>
    </source>
</evidence>
<dbReference type="Gene3D" id="2.120.10.30">
    <property type="entry name" value="TolB, C-terminal domain"/>
    <property type="match status" value="2"/>
</dbReference>
<dbReference type="InterPro" id="IPR038081">
    <property type="entry name" value="CalX-like_sf"/>
</dbReference>
<keyword evidence="4" id="KW-0406">Ion transport</keyword>
<organism evidence="7 8">
    <name type="scientific">Stieleria neptunia</name>
    <dbReference type="NCBI Taxonomy" id="2527979"/>
    <lineage>
        <taxon>Bacteria</taxon>
        <taxon>Pseudomonadati</taxon>
        <taxon>Planctomycetota</taxon>
        <taxon>Planctomycetia</taxon>
        <taxon>Pirellulales</taxon>
        <taxon>Pirellulaceae</taxon>
        <taxon>Stieleria</taxon>
    </lineage>
</organism>
<evidence type="ECO:0000256" key="4">
    <source>
        <dbReference type="ARBA" id="ARBA00023065"/>
    </source>
</evidence>
<dbReference type="NCBIfam" id="NF012211">
    <property type="entry name" value="tand_rpt_95"/>
    <property type="match status" value="5"/>
</dbReference>
<dbReference type="Pfam" id="PF17963">
    <property type="entry name" value="Big_9"/>
    <property type="match status" value="5"/>
</dbReference>
<dbReference type="GO" id="GO:0016020">
    <property type="term" value="C:membrane"/>
    <property type="evidence" value="ECO:0007669"/>
    <property type="project" value="InterPro"/>
</dbReference>
<evidence type="ECO:0000313" key="8">
    <source>
        <dbReference type="Proteomes" id="UP000319004"/>
    </source>
</evidence>
<keyword evidence="4" id="KW-0813">Transport</keyword>
<dbReference type="SMART" id="SM00237">
    <property type="entry name" value="Calx_beta"/>
    <property type="match status" value="4"/>
</dbReference>
<evidence type="ECO:0000256" key="3">
    <source>
        <dbReference type="ARBA" id="ARBA00022837"/>
    </source>
</evidence>
<dbReference type="GO" id="GO:0007154">
    <property type="term" value="P:cell communication"/>
    <property type="evidence" value="ECO:0007669"/>
    <property type="project" value="InterPro"/>
</dbReference>
<evidence type="ECO:0000256" key="2">
    <source>
        <dbReference type="ARBA" id="ARBA00022737"/>
    </source>
</evidence>
<dbReference type="SUPFAM" id="SSF63829">
    <property type="entry name" value="Calcium-dependent phosphotriesterase"/>
    <property type="match status" value="2"/>
</dbReference>
<dbReference type="GO" id="GO:0030001">
    <property type="term" value="P:metal ion transport"/>
    <property type="evidence" value="ECO:0007669"/>
    <property type="project" value="TreeGrafter"/>
</dbReference>
<evidence type="ECO:0000256" key="5">
    <source>
        <dbReference type="SAM" id="MobiDB-lite"/>
    </source>
</evidence>
<dbReference type="CDD" id="cd05819">
    <property type="entry name" value="NHL"/>
    <property type="match status" value="1"/>
</dbReference>
<proteinExistence type="predicted"/>
<feature type="domain" description="Calx-beta" evidence="6">
    <location>
        <begin position="408"/>
        <end position="504"/>
    </location>
</feature>
<name>A0A518HT20_9BACT</name>
<dbReference type="Proteomes" id="UP000319004">
    <property type="component" value="Chromosome"/>
</dbReference>
<dbReference type="RefSeq" id="WP_145388389.1">
    <property type="nucleotide sequence ID" value="NZ_CP037423.1"/>
</dbReference>
<keyword evidence="3" id="KW-0106">Calcium</keyword>
<dbReference type="InterPro" id="IPR013320">
    <property type="entry name" value="ConA-like_dom_sf"/>
</dbReference>
<feature type="domain" description="Calx-beta" evidence="6">
    <location>
        <begin position="1130"/>
        <end position="1227"/>
    </location>
</feature>
<feature type="region of interest" description="Disordered" evidence="5">
    <location>
        <begin position="300"/>
        <end position="326"/>
    </location>
</feature>
<keyword evidence="2" id="KW-0677">Repeat</keyword>
<dbReference type="Gene3D" id="2.60.40.2810">
    <property type="match status" value="5"/>
</dbReference>
<protein>
    <submittedName>
        <fullName evidence="7">Calx-beta domain protein</fullName>
    </submittedName>
</protein>
<dbReference type="InterPro" id="IPR003644">
    <property type="entry name" value="Calx_beta"/>
</dbReference>
<feature type="domain" description="Calx-beta" evidence="6">
    <location>
        <begin position="812"/>
        <end position="902"/>
    </location>
</feature>
<dbReference type="Gene3D" id="2.60.120.260">
    <property type="entry name" value="Galactose-binding domain-like"/>
    <property type="match status" value="1"/>
</dbReference>
<dbReference type="SUPFAM" id="SSF49899">
    <property type="entry name" value="Concanavalin A-like lectins/glucanases"/>
    <property type="match status" value="2"/>
</dbReference>
<dbReference type="PANTHER" id="PTHR11878">
    <property type="entry name" value="SODIUM/CALCIUM EXCHANGER"/>
    <property type="match status" value="1"/>
</dbReference>
<dbReference type="GO" id="GO:0030246">
    <property type="term" value="F:carbohydrate binding"/>
    <property type="evidence" value="ECO:0007669"/>
    <property type="project" value="InterPro"/>
</dbReference>
<dbReference type="OrthoDB" id="9805159at2"/>
<feature type="compositionally biased region" description="Polar residues" evidence="5">
    <location>
        <begin position="300"/>
        <end position="312"/>
    </location>
</feature>
<evidence type="ECO:0000259" key="6">
    <source>
        <dbReference type="SMART" id="SM00237"/>
    </source>
</evidence>
<gene>
    <name evidence="7" type="ORF">Enr13x_38390</name>
</gene>
<dbReference type="Pfam" id="PF03160">
    <property type="entry name" value="Calx-beta"/>
    <property type="match status" value="4"/>
</dbReference>
<dbReference type="Pfam" id="PF00139">
    <property type="entry name" value="Lectin_legB"/>
    <property type="match status" value="2"/>
</dbReference>
<dbReference type="InterPro" id="IPR051171">
    <property type="entry name" value="CaCA"/>
</dbReference>
<dbReference type="InterPro" id="IPR001220">
    <property type="entry name" value="Legume_lectin_dom"/>
</dbReference>
<dbReference type="InterPro" id="IPR056573">
    <property type="entry name" value="Lectin_L-type_dom"/>
</dbReference>
<dbReference type="KEGG" id="snep:Enr13x_38390"/>
<evidence type="ECO:0000256" key="1">
    <source>
        <dbReference type="ARBA" id="ARBA00022729"/>
    </source>
</evidence>
<dbReference type="InterPro" id="IPR011042">
    <property type="entry name" value="6-blade_b-propeller_TolB-like"/>
</dbReference>
<dbReference type="Gene3D" id="2.60.40.2030">
    <property type="match status" value="4"/>
</dbReference>
<reference evidence="7 8" key="1">
    <citation type="submission" date="2019-03" db="EMBL/GenBank/DDBJ databases">
        <title>Deep-cultivation of Planctomycetes and their phenomic and genomic characterization uncovers novel biology.</title>
        <authorList>
            <person name="Wiegand S."/>
            <person name="Jogler M."/>
            <person name="Boedeker C."/>
            <person name="Pinto D."/>
            <person name="Vollmers J."/>
            <person name="Rivas-Marin E."/>
            <person name="Kohn T."/>
            <person name="Peeters S.H."/>
            <person name="Heuer A."/>
            <person name="Rast P."/>
            <person name="Oberbeckmann S."/>
            <person name="Bunk B."/>
            <person name="Jeske O."/>
            <person name="Meyerdierks A."/>
            <person name="Storesund J.E."/>
            <person name="Kallscheuer N."/>
            <person name="Luecker S."/>
            <person name="Lage O.M."/>
            <person name="Pohl T."/>
            <person name="Merkel B.J."/>
            <person name="Hornburger P."/>
            <person name="Mueller R.-W."/>
            <person name="Bruemmer F."/>
            <person name="Labrenz M."/>
            <person name="Spormann A.M."/>
            <person name="Op den Camp H."/>
            <person name="Overmann J."/>
            <person name="Amann R."/>
            <person name="Jetten M.S.M."/>
            <person name="Mascher T."/>
            <person name="Medema M.H."/>
            <person name="Devos D.P."/>
            <person name="Kaster A.-K."/>
            <person name="Ovreas L."/>
            <person name="Rohde M."/>
            <person name="Galperin M.Y."/>
            <person name="Jogler C."/>
        </authorList>
    </citation>
    <scope>NUCLEOTIDE SEQUENCE [LARGE SCALE GENOMIC DNA]</scope>
    <source>
        <strain evidence="7 8">Enr13</strain>
    </source>
</reference>
<keyword evidence="1" id="KW-0732">Signal</keyword>
<dbReference type="EMBL" id="CP037423">
    <property type="protein sequence ID" value="QDV43978.1"/>
    <property type="molecule type" value="Genomic_DNA"/>
</dbReference>
<dbReference type="SUPFAM" id="SSF141072">
    <property type="entry name" value="CalX-like"/>
    <property type="match status" value="4"/>
</dbReference>
<dbReference type="PANTHER" id="PTHR11878:SF65">
    <property type="entry name" value="NA_CA-EXCHANGE PROTEIN, ISOFORM G"/>
    <property type="match status" value="1"/>
</dbReference>
<dbReference type="Gene3D" id="2.60.120.200">
    <property type="match status" value="2"/>
</dbReference>